<dbReference type="InterPro" id="IPR020821">
    <property type="entry name" value="ENPP1-3/EXOG-like_nuc-like"/>
</dbReference>
<dbReference type="GO" id="GO:0016787">
    <property type="term" value="F:hydrolase activity"/>
    <property type="evidence" value="ECO:0007669"/>
    <property type="project" value="InterPro"/>
</dbReference>
<keyword evidence="2" id="KW-0479">Metal-binding</keyword>
<dbReference type="Gene3D" id="3.40.570.10">
    <property type="entry name" value="Extracellular Endonuclease, subunit A"/>
    <property type="match status" value="1"/>
</dbReference>
<protein>
    <submittedName>
        <fullName evidence="5">DNA/RNA non-specific endonuclease</fullName>
    </submittedName>
</protein>
<evidence type="ECO:0000313" key="6">
    <source>
        <dbReference type="Proteomes" id="UP000640489"/>
    </source>
</evidence>
<gene>
    <name evidence="5" type="ORF">ISU07_12515</name>
</gene>
<dbReference type="GO" id="GO:0046872">
    <property type="term" value="F:metal ion binding"/>
    <property type="evidence" value="ECO:0007669"/>
    <property type="project" value="UniProtKB-KW"/>
</dbReference>
<keyword evidence="5" id="KW-0255">Endonuclease</keyword>
<dbReference type="SMART" id="SM00477">
    <property type="entry name" value="NUC"/>
    <property type="match status" value="1"/>
</dbReference>
<dbReference type="GO" id="GO:0004519">
    <property type="term" value="F:endonuclease activity"/>
    <property type="evidence" value="ECO:0007669"/>
    <property type="project" value="UniProtKB-KW"/>
</dbReference>
<feature type="binding site" evidence="2">
    <location>
        <position position="135"/>
    </location>
    <ligand>
        <name>Mg(2+)</name>
        <dbReference type="ChEBI" id="CHEBI:18420"/>
        <note>catalytic</note>
    </ligand>
</feature>
<dbReference type="Proteomes" id="UP000640489">
    <property type="component" value="Unassembled WGS sequence"/>
</dbReference>
<dbReference type="GO" id="GO:0003676">
    <property type="term" value="F:nucleic acid binding"/>
    <property type="evidence" value="ECO:0007669"/>
    <property type="project" value="InterPro"/>
</dbReference>
<dbReference type="InterPro" id="IPR044925">
    <property type="entry name" value="His-Me_finger_sf"/>
</dbReference>
<dbReference type="InterPro" id="IPR040255">
    <property type="entry name" value="Non-specific_endonuclease"/>
</dbReference>
<proteinExistence type="predicted"/>
<evidence type="ECO:0000256" key="1">
    <source>
        <dbReference type="PIRSR" id="PIRSR640255-1"/>
    </source>
</evidence>
<keyword evidence="6" id="KW-1185">Reference proteome</keyword>
<dbReference type="InterPro" id="IPR001604">
    <property type="entry name" value="Endo_G_ENPP1-like_dom"/>
</dbReference>
<sequence>MYDEQFLGAPVATPVVTGDAAADVLDVDGTTRWDYTHFSLVMSASRRLARWVAWNIDGLALFPSDSIPRSDDFRLDQRLPAAAQTGEEVYAGNDLDRGHLARRSDLLWGTLAEAQAANHDSFFFTNITPQMNDFNQSGLDGVWGLLENAVLEQADLERRRLTLLAGPVLGGADVEYRGVLIPGAFWKVVVYVLDGTLRARCFVLAQEVDPIRAAGTLDDFATYEVTLADLEALVSLSFESLHEPSVAVPADVPPRRVTDVREIDW</sequence>
<dbReference type="InterPro" id="IPR044929">
    <property type="entry name" value="DNA/RNA_non-sp_Endonuclease_sf"/>
</dbReference>
<dbReference type="EMBL" id="JADKPN010000007">
    <property type="protein sequence ID" value="MBF4763951.1"/>
    <property type="molecule type" value="Genomic_DNA"/>
</dbReference>
<dbReference type="PANTHER" id="PTHR13966:SF5">
    <property type="entry name" value="ENDONUCLEASE G, MITOCHONDRIAL"/>
    <property type="match status" value="1"/>
</dbReference>
<evidence type="ECO:0000259" key="4">
    <source>
        <dbReference type="SMART" id="SM00892"/>
    </source>
</evidence>
<keyword evidence="5" id="KW-0378">Hydrolase</keyword>
<dbReference type="RefSeq" id="WP_194707147.1">
    <property type="nucleotide sequence ID" value="NZ_JADKPN010000007.1"/>
</dbReference>
<dbReference type="Pfam" id="PF01223">
    <property type="entry name" value="Endonuclease_NS"/>
    <property type="match status" value="1"/>
</dbReference>
<feature type="active site" description="Proton acceptor" evidence="1">
    <location>
        <position position="99"/>
    </location>
</feature>
<reference evidence="5" key="1">
    <citation type="submission" date="2020-11" db="EMBL/GenBank/DDBJ databases">
        <title>Nocardioides sp. nov., isolated from Soil of Cynanchum wilfordii Hemsley rhizosphere.</title>
        <authorList>
            <person name="Lee J.-S."/>
            <person name="Suh M.K."/>
            <person name="Kim J.-S."/>
        </authorList>
    </citation>
    <scope>NUCLEOTIDE SEQUENCE</scope>
    <source>
        <strain evidence="5">KCTC 19275</strain>
    </source>
</reference>
<dbReference type="PANTHER" id="PTHR13966">
    <property type="entry name" value="ENDONUCLEASE RELATED"/>
    <property type="match status" value="1"/>
</dbReference>
<comment type="caution">
    <text evidence="5">The sequence shown here is derived from an EMBL/GenBank/DDBJ whole genome shotgun (WGS) entry which is preliminary data.</text>
</comment>
<accession>A0A930VE57</accession>
<dbReference type="SUPFAM" id="SSF54060">
    <property type="entry name" value="His-Me finger endonucleases"/>
    <property type="match status" value="1"/>
</dbReference>
<organism evidence="5 6">
    <name type="scientific">Nocardioides islandensis</name>
    <dbReference type="NCBI Taxonomy" id="433663"/>
    <lineage>
        <taxon>Bacteria</taxon>
        <taxon>Bacillati</taxon>
        <taxon>Actinomycetota</taxon>
        <taxon>Actinomycetes</taxon>
        <taxon>Propionibacteriales</taxon>
        <taxon>Nocardioidaceae</taxon>
        <taxon>Nocardioides</taxon>
    </lineage>
</organism>
<feature type="domain" description="ENPP1-3/EXOG-like endonuclease/phosphodiesterase" evidence="3">
    <location>
        <begin position="35"/>
        <end position="245"/>
    </location>
</feature>
<name>A0A930VE57_9ACTN</name>
<dbReference type="SMART" id="SM00892">
    <property type="entry name" value="Endonuclease_NS"/>
    <property type="match status" value="1"/>
</dbReference>
<evidence type="ECO:0000256" key="2">
    <source>
        <dbReference type="PIRSR" id="PIRSR640255-2"/>
    </source>
</evidence>
<dbReference type="AlphaFoldDB" id="A0A930VE57"/>
<evidence type="ECO:0000259" key="3">
    <source>
        <dbReference type="SMART" id="SM00477"/>
    </source>
</evidence>
<dbReference type="CDD" id="cd00091">
    <property type="entry name" value="NUC"/>
    <property type="match status" value="1"/>
</dbReference>
<keyword evidence="5" id="KW-0540">Nuclease</keyword>
<evidence type="ECO:0000313" key="5">
    <source>
        <dbReference type="EMBL" id="MBF4763951.1"/>
    </source>
</evidence>
<feature type="domain" description="DNA/RNA non-specific endonuclease/pyrophosphatase/phosphodiesterase" evidence="4">
    <location>
        <begin position="34"/>
        <end position="245"/>
    </location>
</feature>